<feature type="compositionally biased region" description="Basic and acidic residues" evidence="4">
    <location>
        <begin position="217"/>
        <end position="226"/>
    </location>
</feature>
<dbReference type="GO" id="GO:0001228">
    <property type="term" value="F:DNA-binding transcription activator activity, RNA polymerase II-specific"/>
    <property type="evidence" value="ECO:0007669"/>
    <property type="project" value="TreeGrafter"/>
</dbReference>
<evidence type="ECO:0000313" key="6">
    <source>
        <dbReference type="EMBL" id="TCD67987.1"/>
    </source>
</evidence>
<dbReference type="AlphaFoldDB" id="A0A4V2MWX8"/>
<comment type="caution">
    <text evidence="6">The sequence shown here is derived from an EMBL/GenBank/DDBJ whole genome shotgun (WGS) entry which is preliminary data.</text>
</comment>
<feature type="region of interest" description="Disordered" evidence="4">
    <location>
        <begin position="68"/>
        <end position="129"/>
    </location>
</feature>
<dbReference type="STRING" id="92696.A0A4V2MWX8"/>
<feature type="DNA-binding region" description="HMG box" evidence="3">
    <location>
        <begin position="125"/>
        <end position="196"/>
    </location>
</feature>
<dbReference type="SUPFAM" id="SSF47095">
    <property type="entry name" value="HMG-box"/>
    <property type="match status" value="1"/>
</dbReference>
<feature type="region of interest" description="Disordered" evidence="4">
    <location>
        <begin position="1"/>
        <end position="40"/>
    </location>
</feature>
<protein>
    <recommendedName>
        <fullName evidence="5">HMG box domain-containing protein</fullName>
    </recommendedName>
</protein>
<dbReference type="OrthoDB" id="6247875at2759"/>
<dbReference type="GO" id="GO:0005634">
    <property type="term" value="C:nucleus"/>
    <property type="evidence" value="ECO:0007669"/>
    <property type="project" value="UniProtKB-UniRule"/>
</dbReference>
<feature type="region of interest" description="Disordered" evidence="4">
    <location>
        <begin position="477"/>
        <end position="497"/>
    </location>
</feature>
<feature type="region of interest" description="Disordered" evidence="4">
    <location>
        <begin position="191"/>
        <end position="268"/>
    </location>
</feature>
<feature type="domain" description="HMG box" evidence="5">
    <location>
        <begin position="125"/>
        <end position="196"/>
    </location>
</feature>
<gene>
    <name evidence="6" type="ORF">EIP91_011656</name>
</gene>
<keyword evidence="1 3" id="KW-0238">DNA-binding</keyword>
<keyword evidence="3" id="KW-0539">Nucleus</keyword>
<dbReference type="PANTHER" id="PTHR10270:SF161">
    <property type="entry name" value="SEX-DETERMINING REGION Y PROTEIN"/>
    <property type="match status" value="1"/>
</dbReference>
<dbReference type="Pfam" id="PF00505">
    <property type="entry name" value="HMG_box"/>
    <property type="match status" value="1"/>
</dbReference>
<dbReference type="InterPro" id="IPR050140">
    <property type="entry name" value="SRY-related_HMG-box_TF-like"/>
</dbReference>
<feature type="compositionally biased region" description="Low complexity" evidence="4">
    <location>
        <begin position="477"/>
        <end position="492"/>
    </location>
</feature>
<dbReference type="InterPro" id="IPR009071">
    <property type="entry name" value="HMG_box_dom"/>
</dbReference>
<dbReference type="GO" id="GO:0000978">
    <property type="term" value="F:RNA polymerase II cis-regulatory region sequence-specific DNA binding"/>
    <property type="evidence" value="ECO:0007669"/>
    <property type="project" value="TreeGrafter"/>
</dbReference>
<dbReference type="GO" id="GO:0030154">
    <property type="term" value="P:cell differentiation"/>
    <property type="evidence" value="ECO:0007669"/>
    <property type="project" value="TreeGrafter"/>
</dbReference>
<dbReference type="PANTHER" id="PTHR10270">
    <property type="entry name" value="SOX TRANSCRIPTION FACTOR"/>
    <property type="match status" value="1"/>
</dbReference>
<dbReference type="CDD" id="cd01389">
    <property type="entry name" value="HMG-box_ROX1-like"/>
    <property type="match status" value="1"/>
</dbReference>
<evidence type="ECO:0000313" key="7">
    <source>
        <dbReference type="Proteomes" id="UP000292702"/>
    </source>
</evidence>
<feature type="compositionally biased region" description="Low complexity" evidence="4">
    <location>
        <begin position="238"/>
        <end position="247"/>
    </location>
</feature>
<evidence type="ECO:0000256" key="1">
    <source>
        <dbReference type="ARBA" id="ARBA00023125"/>
    </source>
</evidence>
<feature type="compositionally biased region" description="Basic residues" evidence="4">
    <location>
        <begin position="198"/>
        <end position="211"/>
    </location>
</feature>
<proteinExistence type="predicted"/>
<dbReference type="SMART" id="SM00398">
    <property type="entry name" value="HMG"/>
    <property type="match status" value="1"/>
</dbReference>
<evidence type="ECO:0000259" key="5">
    <source>
        <dbReference type="PROSITE" id="PS50118"/>
    </source>
</evidence>
<evidence type="ECO:0000256" key="3">
    <source>
        <dbReference type="PROSITE-ProRule" id="PRU00267"/>
    </source>
</evidence>
<feature type="compositionally biased region" description="Basic and acidic residues" evidence="4">
    <location>
        <begin position="109"/>
        <end position="121"/>
    </location>
</feature>
<keyword evidence="7" id="KW-1185">Reference proteome</keyword>
<feature type="region of interest" description="Disordered" evidence="4">
    <location>
        <begin position="145"/>
        <end position="165"/>
    </location>
</feature>
<evidence type="ECO:0000256" key="4">
    <source>
        <dbReference type="SAM" id="MobiDB-lite"/>
    </source>
</evidence>
<dbReference type="Gene3D" id="1.10.30.10">
    <property type="entry name" value="High mobility group box domain"/>
    <property type="match status" value="1"/>
</dbReference>
<feature type="compositionally biased region" description="Basic and acidic residues" evidence="4">
    <location>
        <begin position="7"/>
        <end position="17"/>
    </location>
</feature>
<evidence type="ECO:0000256" key="2">
    <source>
        <dbReference type="ARBA" id="ARBA00023163"/>
    </source>
</evidence>
<dbReference type="PROSITE" id="PS50118">
    <property type="entry name" value="HMG_BOX_2"/>
    <property type="match status" value="1"/>
</dbReference>
<feature type="compositionally biased region" description="Low complexity" evidence="4">
    <location>
        <begin position="255"/>
        <end position="266"/>
    </location>
</feature>
<dbReference type="EMBL" id="RWJN01000079">
    <property type="protein sequence ID" value="TCD67987.1"/>
    <property type="molecule type" value="Genomic_DNA"/>
</dbReference>
<feature type="compositionally biased region" description="Basic residues" evidence="4">
    <location>
        <begin position="93"/>
        <end position="103"/>
    </location>
</feature>
<keyword evidence="2" id="KW-0804">Transcription</keyword>
<organism evidence="6 7">
    <name type="scientific">Steccherinum ochraceum</name>
    <dbReference type="NCBI Taxonomy" id="92696"/>
    <lineage>
        <taxon>Eukaryota</taxon>
        <taxon>Fungi</taxon>
        <taxon>Dikarya</taxon>
        <taxon>Basidiomycota</taxon>
        <taxon>Agaricomycotina</taxon>
        <taxon>Agaricomycetes</taxon>
        <taxon>Polyporales</taxon>
        <taxon>Steccherinaceae</taxon>
        <taxon>Steccherinum</taxon>
    </lineage>
</organism>
<reference evidence="6 7" key="1">
    <citation type="submission" date="2018-11" db="EMBL/GenBank/DDBJ databases">
        <title>Genome assembly of Steccherinum ochraceum LE-BIN_3174, the white-rot fungus of the Steccherinaceae family (The Residual Polyporoid clade, Polyporales, Basidiomycota).</title>
        <authorList>
            <person name="Fedorova T.V."/>
            <person name="Glazunova O.A."/>
            <person name="Landesman E.O."/>
            <person name="Moiseenko K.V."/>
            <person name="Psurtseva N.V."/>
            <person name="Savinova O.S."/>
            <person name="Shakhova N.V."/>
            <person name="Tyazhelova T.V."/>
            <person name="Vasina D.V."/>
        </authorList>
    </citation>
    <scope>NUCLEOTIDE SEQUENCE [LARGE SCALE GENOMIC DNA]</scope>
    <source>
        <strain evidence="6 7">LE-BIN_3174</strain>
    </source>
</reference>
<dbReference type="InterPro" id="IPR036910">
    <property type="entry name" value="HMG_box_dom_sf"/>
</dbReference>
<accession>A0A4V2MWX8</accession>
<feature type="compositionally biased region" description="Basic and acidic residues" evidence="4">
    <location>
        <begin position="153"/>
        <end position="163"/>
    </location>
</feature>
<sequence>MATPGRSFKDAFPRTFHDNMPSSASGSVRGWNPSAINEEVDNSPYTHFPAVATAPSSLSDSFIQVPFVPTPSSSSNSRPSMHRHSLSLNLPPKHPRLSKHYRPSSHPSPTERRAQRKRADDPNWVPRPPNSFMIFRREFSIKHAAQNEGQEPVPEKHLSKRAGEAWAQLPDEQRAHYKELAEIARKEHARLYPDYRYKPQRRKSSSSHRRPAGGGLSRREQVESFMEKVGVPVDSDSESSPPASQESLRSSSPDSGLPPRSISPIRSLRRRRSYSLPLRAPSKSTYFLQPAACASTTGVEKRSRSAATRPPSLSLSSGYFGMPLTPFNDPALDESVFQFSMFDSNSTAPSSPDTSLFDFSFEESFASTSSVPSPKSFTSQIPSSFSIPDADFGIQSMQSESPVLSVSSAQSLPIPSDLPLIQSHALTLSGDSGSGNPLFHRRQRSNTTSALLPSPLSVVTSSLANWDGQAVGPSSSSLSLPSFSHSASSPDLTTHHPAMSPYSMSPYALHSDRREFMQLPVLSESLQVPGVDMDLDKTPKVSDFPRHVQNPYSFPTSDALATQLSYPDYAVTDNDMQDLQSYATALEALRITPSPYGTDTPQSIAEHMYNSYINPNPTPPPTM</sequence>
<dbReference type="Proteomes" id="UP000292702">
    <property type="component" value="Unassembled WGS sequence"/>
</dbReference>
<name>A0A4V2MWX8_9APHY</name>